<keyword evidence="5" id="KW-1185">Reference proteome</keyword>
<dbReference type="InterPro" id="IPR042099">
    <property type="entry name" value="ANL_N_sf"/>
</dbReference>
<dbReference type="Pfam" id="PF00501">
    <property type="entry name" value="AMP-binding"/>
    <property type="match status" value="1"/>
</dbReference>
<dbReference type="PANTHER" id="PTHR43439:SF2">
    <property type="entry name" value="ENZYME, PUTATIVE (JCVI)-RELATED"/>
    <property type="match status" value="1"/>
</dbReference>
<keyword evidence="2" id="KW-0597">Phosphoprotein</keyword>
<keyword evidence="1" id="KW-0596">Phosphopantetheine</keyword>
<dbReference type="SUPFAM" id="SSF56801">
    <property type="entry name" value="Acetyl-CoA synthetase-like"/>
    <property type="match status" value="1"/>
</dbReference>
<proteinExistence type="predicted"/>
<dbReference type="PANTHER" id="PTHR43439">
    <property type="entry name" value="PHENYLACETATE-COENZYME A LIGASE"/>
    <property type="match status" value="1"/>
</dbReference>
<organism evidence="4 5">
    <name type="scientific">Aspergillus heteromorphus CBS 117.55</name>
    <dbReference type="NCBI Taxonomy" id="1448321"/>
    <lineage>
        <taxon>Eukaryota</taxon>
        <taxon>Fungi</taxon>
        <taxon>Dikarya</taxon>
        <taxon>Ascomycota</taxon>
        <taxon>Pezizomycotina</taxon>
        <taxon>Eurotiomycetes</taxon>
        <taxon>Eurotiomycetidae</taxon>
        <taxon>Eurotiales</taxon>
        <taxon>Aspergillaceae</taxon>
        <taxon>Aspergillus</taxon>
        <taxon>Aspergillus subgen. Circumdati</taxon>
    </lineage>
</organism>
<dbReference type="EMBL" id="MSFL01000009">
    <property type="protein sequence ID" value="PWY84795.1"/>
    <property type="molecule type" value="Genomic_DNA"/>
</dbReference>
<dbReference type="Gene3D" id="3.40.50.12780">
    <property type="entry name" value="N-terminal domain of ligase-like"/>
    <property type="match status" value="1"/>
</dbReference>
<dbReference type="VEuPathDB" id="FungiDB:BO70DRAFT_428399"/>
<dbReference type="GeneID" id="37070206"/>
<reference evidence="4 5" key="1">
    <citation type="submission" date="2016-12" db="EMBL/GenBank/DDBJ databases">
        <title>The genomes of Aspergillus section Nigri reveals drivers in fungal speciation.</title>
        <authorList>
            <consortium name="DOE Joint Genome Institute"/>
            <person name="Vesth T.C."/>
            <person name="Nybo J."/>
            <person name="Theobald S."/>
            <person name="Brandl J."/>
            <person name="Frisvad J.C."/>
            <person name="Nielsen K.F."/>
            <person name="Lyhne E.K."/>
            <person name="Kogle M.E."/>
            <person name="Kuo A."/>
            <person name="Riley R."/>
            <person name="Clum A."/>
            <person name="Nolan M."/>
            <person name="Lipzen A."/>
            <person name="Salamov A."/>
            <person name="Henrissat B."/>
            <person name="Wiebenga A."/>
            <person name="De Vries R.P."/>
            <person name="Grigoriev I.V."/>
            <person name="Mortensen U.H."/>
            <person name="Andersen M.R."/>
            <person name="Baker S.E."/>
        </authorList>
    </citation>
    <scope>NUCLEOTIDE SEQUENCE [LARGE SCALE GENOMIC DNA]</scope>
    <source>
        <strain evidence="4 5">CBS 117.55</strain>
    </source>
</reference>
<dbReference type="STRING" id="1448321.A0A317WFR2"/>
<evidence type="ECO:0000259" key="3">
    <source>
        <dbReference type="Pfam" id="PF00501"/>
    </source>
</evidence>
<dbReference type="InterPro" id="IPR051414">
    <property type="entry name" value="Adenylate-forming_Reductase"/>
</dbReference>
<protein>
    <submittedName>
        <fullName evidence="4">Acetyl-CoA synthetase-like protein</fullName>
    </submittedName>
</protein>
<dbReference type="InterPro" id="IPR000873">
    <property type="entry name" value="AMP-dep_synth/lig_dom"/>
</dbReference>
<sequence>MPPPVSQYFLQRWHTTPLPRLIDELAELCPDRPMVSLPWDNDHPVKGYRDYSIAEFAAAVNRAAWWIELQLGRAPTPFTTLHYVAPQDLSYFILTLAAVKTGYKTLTCHPSADVDTHLSLMEHTDCHLLLYPPCPNTAAIRKVNSIRALKSGLTALVTPTLDDWLSSTSPPVYPFPHDLASILHDPFTVIHSSASTGPAKPILFTHATVCLQPLGFGKIRDPSHVNYERWRGQRVGVLTPLSIAAGLFPFLAMNFCFDLTLVLPATSGPMSATLMDHLLVHGNVSACILGPKTLPDTCANPTYLSNLRRVRYLAIVGAPCQPYLAPLITAHAQITHIYGSSESGTLPAEVLPDPDDWAYLKLSPEVPHEYRPVCQSYHELVLLRRPHGAAQPVFAMFRDQDEYPMGDLFAPHPTRPDCWRYCGRRNDLIGSEQGLFLPRDMEWVLEAHPAVRWALICEERRGGLALLLDLIPDALEKGHAHDENIWDTLLPLIERANALCPIPAAIRRELVLFTDSVRPLPLSVKGNPQRVRSRELYRADIERVFGCADREGGVGMPLPSPSP</sequence>
<accession>A0A317WFR2</accession>
<dbReference type="RefSeq" id="XP_025400137.1">
    <property type="nucleotide sequence ID" value="XM_025547969.1"/>
</dbReference>
<evidence type="ECO:0000256" key="2">
    <source>
        <dbReference type="ARBA" id="ARBA00022553"/>
    </source>
</evidence>
<name>A0A317WFR2_9EURO</name>
<evidence type="ECO:0000313" key="5">
    <source>
        <dbReference type="Proteomes" id="UP000247233"/>
    </source>
</evidence>
<comment type="caution">
    <text evidence="4">The sequence shown here is derived from an EMBL/GenBank/DDBJ whole genome shotgun (WGS) entry which is preliminary data.</text>
</comment>
<feature type="domain" description="AMP-dependent synthetase/ligase" evidence="3">
    <location>
        <begin position="30"/>
        <end position="359"/>
    </location>
</feature>
<dbReference type="OrthoDB" id="429813at2759"/>
<dbReference type="AlphaFoldDB" id="A0A317WFR2"/>
<dbReference type="Pfam" id="PF23562">
    <property type="entry name" value="AMP-binding_C_3"/>
    <property type="match status" value="1"/>
</dbReference>
<gene>
    <name evidence="4" type="ORF">BO70DRAFT_428399</name>
</gene>
<evidence type="ECO:0000313" key="4">
    <source>
        <dbReference type="EMBL" id="PWY84795.1"/>
    </source>
</evidence>
<dbReference type="Proteomes" id="UP000247233">
    <property type="component" value="Unassembled WGS sequence"/>
</dbReference>
<evidence type="ECO:0000256" key="1">
    <source>
        <dbReference type="ARBA" id="ARBA00022450"/>
    </source>
</evidence>